<dbReference type="InterPro" id="IPR043128">
    <property type="entry name" value="Rev_trsase/Diguanyl_cyclase"/>
</dbReference>
<keyword evidence="2" id="KW-0695">RNA-directed DNA polymerase</keyword>
<dbReference type="EMBL" id="BQNB010016035">
    <property type="protein sequence ID" value="GJT47033.1"/>
    <property type="molecule type" value="Genomic_DNA"/>
</dbReference>
<evidence type="ECO:0000313" key="3">
    <source>
        <dbReference type="Proteomes" id="UP001151760"/>
    </source>
</evidence>
<keyword evidence="2" id="KW-0548">Nucleotidyltransferase</keyword>
<feature type="domain" description="Integrase catalytic" evidence="1">
    <location>
        <begin position="609"/>
        <end position="702"/>
    </location>
</feature>
<dbReference type="Gene3D" id="3.30.420.10">
    <property type="entry name" value="Ribonuclease H-like superfamily/Ribonuclease H"/>
    <property type="match status" value="1"/>
</dbReference>
<reference evidence="2" key="2">
    <citation type="submission" date="2022-01" db="EMBL/GenBank/DDBJ databases">
        <authorList>
            <person name="Yamashiro T."/>
            <person name="Shiraishi A."/>
            <person name="Satake H."/>
            <person name="Nakayama K."/>
        </authorList>
    </citation>
    <scope>NUCLEOTIDE SEQUENCE</scope>
</reference>
<dbReference type="PANTHER" id="PTHR37984:SF5">
    <property type="entry name" value="PROTEIN NYNRIN-LIKE"/>
    <property type="match status" value="1"/>
</dbReference>
<evidence type="ECO:0000313" key="2">
    <source>
        <dbReference type="EMBL" id="GJT47033.1"/>
    </source>
</evidence>
<dbReference type="InterPro" id="IPR043502">
    <property type="entry name" value="DNA/RNA_pol_sf"/>
</dbReference>
<protein>
    <submittedName>
        <fullName evidence="2">Reverse transcriptase domain-containing protein</fullName>
    </submittedName>
</protein>
<dbReference type="SUPFAM" id="SSF53098">
    <property type="entry name" value="Ribonuclease H-like"/>
    <property type="match status" value="1"/>
</dbReference>
<dbReference type="InterPro" id="IPR001584">
    <property type="entry name" value="Integrase_cat-core"/>
</dbReference>
<dbReference type="Gene3D" id="1.10.340.70">
    <property type="match status" value="1"/>
</dbReference>
<dbReference type="CDD" id="cd00303">
    <property type="entry name" value="retropepsin_like"/>
    <property type="match status" value="1"/>
</dbReference>
<dbReference type="InterPro" id="IPR000477">
    <property type="entry name" value="RT_dom"/>
</dbReference>
<comment type="caution">
    <text evidence="2">The sequence shown here is derived from an EMBL/GenBank/DDBJ whole genome shotgun (WGS) entry which is preliminary data.</text>
</comment>
<dbReference type="Pfam" id="PF00078">
    <property type="entry name" value="RVT_1"/>
    <property type="match status" value="1"/>
</dbReference>
<dbReference type="InterPro" id="IPR041588">
    <property type="entry name" value="Integrase_H2C2"/>
</dbReference>
<dbReference type="Proteomes" id="UP001151760">
    <property type="component" value="Unassembled WGS sequence"/>
</dbReference>
<dbReference type="GO" id="GO:0003964">
    <property type="term" value="F:RNA-directed DNA polymerase activity"/>
    <property type="evidence" value="ECO:0007669"/>
    <property type="project" value="UniProtKB-KW"/>
</dbReference>
<evidence type="ECO:0000259" key="1">
    <source>
        <dbReference type="PROSITE" id="PS50994"/>
    </source>
</evidence>
<keyword evidence="3" id="KW-1185">Reference proteome</keyword>
<name>A0ABQ5E887_9ASTR</name>
<gene>
    <name evidence="2" type="ORF">Tco_0955748</name>
</gene>
<proteinExistence type="predicted"/>
<dbReference type="SUPFAM" id="SSF56672">
    <property type="entry name" value="DNA/RNA polymerases"/>
    <property type="match status" value="1"/>
</dbReference>
<dbReference type="InterPro" id="IPR036397">
    <property type="entry name" value="RNaseH_sf"/>
</dbReference>
<keyword evidence="2" id="KW-0808">Transferase</keyword>
<organism evidence="2 3">
    <name type="scientific">Tanacetum coccineum</name>
    <dbReference type="NCBI Taxonomy" id="301880"/>
    <lineage>
        <taxon>Eukaryota</taxon>
        <taxon>Viridiplantae</taxon>
        <taxon>Streptophyta</taxon>
        <taxon>Embryophyta</taxon>
        <taxon>Tracheophyta</taxon>
        <taxon>Spermatophyta</taxon>
        <taxon>Magnoliopsida</taxon>
        <taxon>eudicotyledons</taxon>
        <taxon>Gunneridae</taxon>
        <taxon>Pentapetalae</taxon>
        <taxon>asterids</taxon>
        <taxon>campanulids</taxon>
        <taxon>Asterales</taxon>
        <taxon>Asteraceae</taxon>
        <taxon>Asteroideae</taxon>
        <taxon>Anthemideae</taxon>
        <taxon>Anthemidinae</taxon>
        <taxon>Tanacetum</taxon>
    </lineage>
</organism>
<dbReference type="Gene3D" id="3.10.10.10">
    <property type="entry name" value="HIV Type 1 Reverse Transcriptase, subunit A, domain 1"/>
    <property type="match status" value="1"/>
</dbReference>
<dbReference type="Gene3D" id="3.30.70.270">
    <property type="match status" value="2"/>
</dbReference>
<dbReference type="Pfam" id="PF17921">
    <property type="entry name" value="Integrase_H2C2"/>
    <property type="match status" value="1"/>
</dbReference>
<dbReference type="PANTHER" id="PTHR37984">
    <property type="entry name" value="PROTEIN CBG26694"/>
    <property type="match status" value="1"/>
</dbReference>
<reference evidence="2" key="1">
    <citation type="journal article" date="2022" name="Int. J. Mol. Sci.">
        <title>Draft Genome of Tanacetum Coccineum: Genomic Comparison of Closely Related Tanacetum-Family Plants.</title>
        <authorList>
            <person name="Yamashiro T."/>
            <person name="Shiraishi A."/>
            <person name="Nakayama K."/>
            <person name="Satake H."/>
        </authorList>
    </citation>
    <scope>NUCLEOTIDE SEQUENCE</scope>
</reference>
<dbReference type="CDD" id="cd01647">
    <property type="entry name" value="RT_LTR"/>
    <property type="match status" value="1"/>
</dbReference>
<dbReference type="PROSITE" id="PS50994">
    <property type="entry name" value="INTEGRASE"/>
    <property type="match status" value="1"/>
</dbReference>
<dbReference type="InterPro" id="IPR050951">
    <property type="entry name" value="Retrovirus_Pol_polyprotein"/>
</dbReference>
<accession>A0ABQ5E887</accession>
<sequence length="881" mass="101062">MLPQLSLIYLKAQGTLSEKGMSNAGQQETTVDEYLTKVGDDIRPGITKLDFKGPILRMTPAAGIKAIIELSKHSLSWYKEGDSKNNNLNHKYKRPDEGRNSKLEETLSTFIDETRQSGINKALADLGASISLIPYSMFLRLNLCELKPTRMCIELANKSTQIPRGIAENVIVKIDRLNPKVQDVVKAEIVKLLDAGLIYAISDSPWVSHIHVVPKKGGIIIVTNEDNELVPTRTVTRWRVCIDYRKLNDATRKYHFLFPFIDQMLERLSGNEYYCFLDGFSGYFQIPLAPEDQEKTTFTCPFGTFAYRRMPFGLCNVPATFQQCMTVIFHDMCKDFMEVFIDDFSVFGNSVDSCLNNLSKMLARCEETNLVLNWEKCHFMVKEGIILGHKISKARIEVDKAKVDVIAKSPYPTNIKGIRSFLGNAGFYKRFIKDFSKIARPMTQLLMKDTKFVFSSECIKSFDILRNKLTTAPIIIAPNWDLDFKLMCDASDYAEFTIEIKDKKGSENLVVDHLSRLENPDKHLMVINIKEADTDPCLDGIVRLCVFGKELHKILKHCHTGPIGGHYGADITARKIFESRFYWPTIFKDSVRYVQECDACQRARNISSRNQMPLTNVLVSEVFDIWGIDFIGPFPSSQNNKYILVTIDYILKWVEAEALPTNDARVVVKFLQKLFSRFGFPKALISNRRTTYKAPIRSTPFRIVYRKACHLLIEMEDKAYWALKKINLDLDAAGKRRVLQLNQLDELRKEAYEHSRAYKERTKWWHDAKIMNKEFREGEEVLVFNSRLKLFSRKLRTRWYGLYTVSKVCPYGTVEVPAARRQLLRPTRPIVLVITGENELARDGDFLNFSAGLLHFICLEAKLEGVSCLNSTLPVYFISLM</sequence>
<dbReference type="InterPro" id="IPR012337">
    <property type="entry name" value="RNaseH-like_sf"/>
</dbReference>